<dbReference type="AlphaFoldDB" id="A0A7M1B9Q2"/>
<sequence length="709" mass="82469">MLVVDKPIESIDEDFLNRKDFAQNIAKAILNYSDKNNSSLTIGLYGKWGSGKTSIINMITENIDDVIIFKYEPWIFSDTQQLISNFFKEFAKAIKHKDYAEDAKKIGEELETYASFFEPLSLIPEPTVSLLSLASAKVFGSIGKASKKWGNLKSKNLSTTKLSIEKHLQKLDKKILIIIDDIDRLNNTEIRQIFQMIKVLGNFPNTIYLSSMDREVVVEALSEVQKGDGSEYLEKIINVPFIVPSISKEDVQKFLFMKLDEIIEDADFDKNHWGNIYHSGFKNFFSTIRDVVRYINIFQFNYGVLKNKVNTVDLIASSALQVFEPKIFESMKYNKNIFVGSIPESQYGRNDEKAKIKEFIEKSFENLQVLSQEVYLLFLKELFVKINEVYSNTHYVGATSRCRKDAKICSAEYFDTYFTMILNDKTLSSFEMKSFIKDLSNEKKFRNDIISLNRENKITDFLEKLQDFTQEDIEIRNYQVLFNVLMDLADTFPEEDDGMFSFGNSMQVMRIFHQLLKRIDNKDERFKIIKTAMEQAENSISILSEEISIYMQEHGEYDGDAKSESQLTIEKDDLLELKKLLLLKIEQWTSKYSLLQHKKGLSILYVWLRLDEKKSKEYIAKEIKEDKKLIDFLKLFISYSYSQTSGDYTTRKNIKYNYDGIVNFIDVAKIIDRVNELNITDDKDKLAQYAIENFLAHYNGIAIVNEDDL</sequence>
<name>A0A7M1B9Q2_9BACT</name>
<dbReference type="InterPro" id="IPR027417">
    <property type="entry name" value="P-loop_NTPase"/>
</dbReference>
<dbReference type="InterPro" id="IPR052754">
    <property type="entry name" value="NTPase_KAP_P-loop"/>
</dbReference>
<keyword evidence="3" id="KW-1185">Reference proteome</keyword>
<dbReference type="RefSeq" id="WP_193111793.1">
    <property type="nucleotide sequence ID" value="NZ_CP041406.1"/>
</dbReference>
<dbReference type="Gene3D" id="3.40.50.300">
    <property type="entry name" value="P-loop containing nucleotide triphosphate hydrolases"/>
    <property type="match status" value="1"/>
</dbReference>
<dbReference type="KEGG" id="spal:FM071_04320"/>
<dbReference type="InterPro" id="IPR011646">
    <property type="entry name" value="KAP_P-loop"/>
</dbReference>
<protein>
    <recommendedName>
        <fullName evidence="1">KAP NTPase domain-containing protein</fullName>
    </recommendedName>
</protein>
<dbReference type="PANTHER" id="PTHR22674">
    <property type="entry name" value="NTPASE, KAP FAMILY P-LOOP DOMAIN-CONTAINING 1"/>
    <property type="match status" value="1"/>
</dbReference>
<accession>A0A7M1B9Q2</accession>
<evidence type="ECO:0000259" key="1">
    <source>
        <dbReference type="Pfam" id="PF07693"/>
    </source>
</evidence>
<gene>
    <name evidence="2" type="ORF">FM071_04320</name>
</gene>
<evidence type="ECO:0000313" key="2">
    <source>
        <dbReference type="EMBL" id="QOP45548.1"/>
    </source>
</evidence>
<dbReference type="Proteomes" id="UP000593580">
    <property type="component" value="Chromosome"/>
</dbReference>
<reference evidence="2 3" key="1">
    <citation type="submission" date="2019-07" db="EMBL/GenBank/DDBJ databases">
        <title>Sulfurimonas paralvinellae sp. nov., a novel mesophilic, hydrogen- and sulfur-oxidizing chemolithoautotroph within the Epsilonproteo- bacteria isolated from a deep-sea hydrothermal vent polychaete nest, reclassification of Thiomicrospira denitrificans as Sulfurimonas denitrificans comb. nov. and emended description of the genus Sulfurimonas.</title>
        <authorList>
            <person name="Wang S."/>
            <person name="Jiang L."/>
            <person name="Shao Z."/>
        </authorList>
    </citation>
    <scope>NUCLEOTIDE SEQUENCE [LARGE SCALE GENOMIC DNA]</scope>
    <source>
        <strain evidence="2 3">GO25</strain>
    </source>
</reference>
<proteinExistence type="predicted"/>
<feature type="domain" description="KAP NTPase" evidence="1">
    <location>
        <begin position="18"/>
        <end position="300"/>
    </location>
</feature>
<organism evidence="2 3">
    <name type="scientific">Sulfurimonas paralvinellae</name>
    <dbReference type="NCBI Taxonomy" id="317658"/>
    <lineage>
        <taxon>Bacteria</taxon>
        <taxon>Pseudomonadati</taxon>
        <taxon>Campylobacterota</taxon>
        <taxon>Epsilonproteobacteria</taxon>
        <taxon>Campylobacterales</taxon>
        <taxon>Sulfurimonadaceae</taxon>
        <taxon>Sulfurimonas</taxon>
    </lineage>
</organism>
<dbReference type="PANTHER" id="PTHR22674:SF6">
    <property type="entry name" value="NTPASE KAP FAMILY P-LOOP DOMAIN-CONTAINING PROTEIN 1"/>
    <property type="match status" value="1"/>
</dbReference>
<evidence type="ECO:0000313" key="3">
    <source>
        <dbReference type="Proteomes" id="UP000593580"/>
    </source>
</evidence>
<dbReference type="EMBL" id="CP041406">
    <property type="protein sequence ID" value="QOP45548.1"/>
    <property type="molecule type" value="Genomic_DNA"/>
</dbReference>
<dbReference type="SUPFAM" id="SSF52540">
    <property type="entry name" value="P-loop containing nucleoside triphosphate hydrolases"/>
    <property type="match status" value="1"/>
</dbReference>
<dbReference type="Pfam" id="PF07693">
    <property type="entry name" value="KAP_NTPase"/>
    <property type="match status" value="1"/>
</dbReference>